<dbReference type="GO" id="GO:0010179">
    <property type="term" value="F:IAA-Ala conjugate hydrolase activity"/>
    <property type="evidence" value="ECO:0007669"/>
    <property type="project" value="TreeGrafter"/>
</dbReference>
<name>A0A835K9P2_9ROSI</name>
<keyword evidence="4" id="KW-0464">Manganese</keyword>
<dbReference type="GO" id="GO:0009850">
    <property type="term" value="P:auxin metabolic process"/>
    <property type="evidence" value="ECO:0007669"/>
    <property type="project" value="InterPro"/>
</dbReference>
<accession>A0A835K9P2</accession>
<dbReference type="InterPro" id="IPR011650">
    <property type="entry name" value="Peptidase_M20_dimer"/>
</dbReference>
<evidence type="ECO:0000313" key="8">
    <source>
        <dbReference type="Proteomes" id="UP000657918"/>
    </source>
</evidence>
<proteinExistence type="inferred from homology"/>
<dbReference type="Gene3D" id="3.30.70.360">
    <property type="match status" value="2"/>
</dbReference>
<evidence type="ECO:0000313" key="7">
    <source>
        <dbReference type="EMBL" id="KAF9680834.1"/>
    </source>
</evidence>
<dbReference type="FunFam" id="3.30.70.360:FF:000001">
    <property type="entry name" value="N-acetyldiaminopimelate deacetylase"/>
    <property type="match status" value="2"/>
</dbReference>
<evidence type="ECO:0000259" key="6">
    <source>
        <dbReference type="Pfam" id="PF07687"/>
    </source>
</evidence>
<dbReference type="InterPro" id="IPR036264">
    <property type="entry name" value="Bact_exopeptidase_dim_dom"/>
</dbReference>
<dbReference type="PANTHER" id="PTHR11014:SF108">
    <property type="entry name" value="IAA-AMINO ACID HYDROLASE ILR1"/>
    <property type="match status" value="1"/>
</dbReference>
<dbReference type="PANTHER" id="PTHR11014">
    <property type="entry name" value="PEPTIDASE M20 FAMILY MEMBER"/>
    <property type="match status" value="1"/>
</dbReference>
<comment type="caution">
    <text evidence="7">The sequence shown here is derived from an EMBL/GenBank/DDBJ whole genome shotgun (WGS) entry which is preliminary data.</text>
</comment>
<feature type="chain" id="PRO_5032972881" description="Peptidase M20 dimerisation domain-containing protein" evidence="5">
    <location>
        <begin position="20"/>
        <end position="930"/>
    </location>
</feature>
<dbReference type="Pfam" id="PF07687">
    <property type="entry name" value="M20_dimer"/>
    <property type="match status" value="2"/>
</dbReference>
<dbReference type="GO" id="GO:0005783">
    <property type="term" value="C:endoplasmic reticulum"/>
    <property type="evidence" value="ECO:0007669"/>
    <property type="project" value="TreeGrafter"/>
</dbReference>
<evidence type="ECO:0000256" key="4">
    <source>
        <dbReference type="ARBA" id="ARBA00023211"/>
    </source>
</evidence>
<keyword evidence="8" id="KW-1185">Reference proteome</keyword>
<gene>
    <name evidence="7" type="ORF">SADUNF_Sadunf06G0162600</name>
</gene>
<reference evidence="7 8" key="1">
    <citation type="submission" date="2020-10" db="EMBL/GenBank/DDBJ databases">
        <title>Plant Genome Project.</title>
        <authorList>
            <person name="Zhang R.-G."/>
        </authorList>
    </citation>
    <scope>NUCLEOTIDE SEQUENCE [LARGE SCALE GENOMIC DNA]</scope>
    <source>
        <strain evidence="7">FAFU-HL-1</strain>
        <tissue evidence="7">Leaf</tissue>
    </source>
</reference>
<evidence type="ECO:0000256" key="2">
    <source>
        <dbReference type="ARBA" id="ARBA00022729"/>
    </source>
</evidence>
<organism evidence="7 8">
    <name type="scientific">Salix dunnii</name>
    <dbReference type="NCBI Taxonomy" id="1413687"/>
    <lineage>
        <taxon>Eukaryota</taxon>
        <taxon>Viridiplantae</taxon>
        <taxon>Streptophyta</taxon>
        <taxon>Embryophyta</taxon>
        <taxon>Tracheophyta</taxon>
        <taxon>Spermatophyta</taxon>
        <taxon>Magnoliopsida</taxon>
        <taxon>eudicotyledons</taxon>
        <taxon>Gunneridae</taxon>
        <taxon>Pentapetalae</taxon>
        <taxon>rosids</taxon>
        <taxon>fabids</taxon>
        <taxon>Malpighiales</taxon>
        <taxon>Salicaceae</taxon>
        <taxon>Saliceae</taxon>
        <taxon>Salix</taxon>
    </lineage>
</organism>
<evidence type="ECO:0000256" key="1">
    <source>
        <dbReference type="ARBA" id="ARBA00006153"/>
    </source>
</evidence>
<feature type="signal peptide" evidence="5">
    <location>
        <begin position="1"/>
        <end position="19"/>
    </location>
</feature>
<dbReference type="InterPro" id="IPR017439">
    <property type="entry name" value="Amidohydrolase"/>
</dbReference>
<evidence type="ECO:0000256" key="5">
    <source>
        <dbReference type="SAM" id="SignalP"/>
    </source>
</evidence>
<feature type="domain" description="Peptidase M20 dimerisation" evidence="6">
    <location>
        <begin position="707"/>
        <end position="805"/>
    </location>
</feature>
<dbReference type="Proteomes" id="UP000657918">
    <property type="component" value="Unassembled WGS sequence"/>
</dbReference>
<dbReference type="SUPFAM" id="SSF53187">
    <property type="entry name" value="Zn-dependent exopeptidases"/>
    <property type="match status" value="2"/>
</dbReference>
<dbReference type="Pfam" id="PF01546">
    <property type="entry name" value="Peptidase_M20"/>
    <property type="match status" value="2"/>
</dbReference>
<keyword evidence="2 5" id="KW-0732">Signal</keyword>
<dbReference type="SUPFAM" id="SSF55031">
    <property type="entry name" value="Bacterial exopeptidase dimerisation domain"/>
    <property type="match status" value="2"/>
</dbReference>
<dbReference type="Gene3D" id="3.40.630.10">
    <property type="entry name" value="Zn peptidases"/>
    <property type="match status" value="2"/>
</dbReference>
<evidence type="ECO:0000256" key="3">
    <source>
        <dbReference type="ARBA" id="ARBA00022801"/>
    </source>
</evidence>
<feature type="domain" description="Peptidase M20 dimerisation" evidence="6">
    <location>
        <begin position="218"/>
        <end position="313"/>
    </location>
</feature>
<dbReference type="CDD" id="cd08017">
    <property type="entry name" value="M20_IAA_Hyd"/>
    <property type="match status" value="2"/>
</dbReference>
<keyword evidence="3" id="KW-0378">Hydrolase</keyword>
<dbReference type="InterPro" id="IPR044757">
    <property type="entry name" value="ILR1-like_Hyd"/>
</dbReference>
<dbReference type="NCBIfam" id="TIGR01891">
    <property type="entry name" value="amidohydrolases"/>
    <property type="match status" value="2"/>
</dbReference>
<dbReference type="OrthoDB" id="6119954at2759"/>
<dbReference type="AlphaFoldDB" id="A0A835K9P2"/>
<sequence>MGLIAWLLLSIFLHQQYLAFQTGQELGLQLLTRELLATAREPGFFDWVRGIRRRIHEYPELGFEEYRTSEIIRSELELLGIDYKWPVAKTGVVATIGSGRKPVFGLRADMDALPIQEEVEWEHKSKINGKMHACGHDSHVAMLLGAAKLLQAKRDTLKATVKLVFQPGEEGYCGAYQMLQDGCLDDIDAILRIHVIPSLLTGAIASRPGPLLAGTGLFEAKIQGRGAHASSPHLARDPILAASSIIVTLQQIVSRETDPLEAAVVTVGYIEGGKAGNVIPEFVKFSGTFRSLSNEGVSYLQKRIKEIIETLAAAHQCNATVNFMEDRHLPQPVMINDEALYKHAKNVGEALLGEPNVQLFPVTMGGEDFSFFSQRMPAAIFVIGTMNETLKSHQPLHSPYFFIDEEALPIGTALNAAVAISYLDTHVMQTCEEPPSAFDPHLKTKNSMQLIQSNLTSTRWTRWYFPFKSIYKTIMTDYRRKAPNILLAFPMRLITWLLLSVLLYKQSLAFETGQEWGLQFLTRELLAAAREPGFFEWVRGIRRRIHEYPELGFEEYRTSEIIRSELDLLGIDYKWPVAKTGVVATVGSGQKPVFALRADMDALPLQEEVEWEHKSKIDGKMHACGHDSHVAMLLGAAKLLQAKRETLKGTVKLVFQPGEEGYAGAYHMLQDGCLDDVDAILSIHVIPSVPTGAIASRPGPLLAGVGLFEAKIQGIGAHASSPHLARDPILMASSAVVALQQIVSRETDPLEAAVVTVGYIEGGKAGNVIPESAKFGGTFRSLSNEGVSYLQKRIKEIIETHAAVYRCNATVNFMEDRHLPHPVMINDEQLYKHAKKVGEALLGEPNVQLFPVTMGAEDFSFFSQRMPAAIFVIGTMNETLKSHQPLHSPYFFIDEEALPIGTALNAAVAMSYLDTQIVKTCEEPPSSFAL</sequence>
<dbReference type="EMBL" id="JADGMS010000006">
    <property type="protein sequence ID" value="KAF9680834.1"/>
    <property type="molecule type" value="Genomic_DNA"/>
</dbReference>
<comment type="similarity">
    <text evidence="1">Belongs to the peptidase M20 family.</text>
</comment>
<dbReference type="InterPro" id="IPR002933">
    <property type="entry name" value="Peptidase_M20"/>
</dbReference>
<protein>
    <recommendedName>
        <fullName evidence="6">Peptidase M20 dimerisation domain-containing protein</fullName>
    </recommendedName>
</protein>